<dbReference type="InterPro" id="IPR001466">
    <property type="entry name" value="Beta-lactam-related"/>
</dbReference>
<dbReference type="InterPro" id="IPR012338">
    <property type="entry name" value="Beta-lactam/transpept-like"/>
</dbReference>
<evidence type="ECO:0000313" key="3">
    <source>
        <dbReference type="EMBL" id="MBF9070850.1"/>
    </source>
</evidence>
<evidence type="ECO:0000256" key="1">
    <source>
        <dbReference type="SAM" id="SignalP"/>
    </source>
</evidence>
<keyword evidence="4" id="KW-1185">Reference proteome</keyword>
<dbReference type="AlphaFoldDB" id="A0A931FG15"/>
<sequence length="399" mass="42460">MKNTVRAAVTAVVAGAMLATAPAAFAQGTSDTSHAGVQSVLARAVTEGGLPGATAQIQDGDSTWFGQAGSADLATGRMFQPQDRFRIGSTTKTFIATLVLQLEAEHKLSLNDTVEHWLPGLVDGNGYDGSAITLRELLNMTSGIANYADSPLLYDEFVGPAFLTNRFDSFTPQQLVGIALAAKPSFAPGAGWEYSDTNYVLAGLIVEKATGHTLAQELAERITEPLHLKSTYEPTGDDTGIHGPHGRFYSKLMEQDPSAPFYDVTDLNPSWGFGAGDMISTDGDLITFFRALLQGRLLPPTQQREMFTMLYPGDKKWIPAADYGLGVASVKLSCGTVWGMGGAIDGSWSYTFGTRDGRHLLSTEVNGDWANGSFATPVGVFTAELESEFCAPAPTATAH</sequence>
<dbReference type="InterPro" id="IPR050491">
    <property type="entry name" value="AmpC-like"/>
</dbReference>
<organism evidence="3 4">
    <name type="scientific">Streptacidiphilus fuscans</name>
    <dbReference type="NCBI Taxonomy" id="2789292"/>
    <lineage>
        <taxon>Bacteria</taxon>
        <taxon>Bacillati</taxon>
        <taxon>Actinomycetota</taxon>
        <taxon>Actinomycetes</taxon>
        <taxon>Kitasatosporales</taxon>
        <taxon>Streptomycetaceae</taxon>
        <taxon>Streptacidiphilus</taxon>
    </lineage>
</organism>
<protein>
    <submittedName>
        <fullName evidence="3">Beta-lactamase family protein</fullName>
    </submittedName>
</protein>
<dbReference type="PANTHER" id="PTHR46825">
    <property type="entry name" value="D-ALANYL-D-ALANINE-CARBOXYPEPTIDASE/ENDOPEPTIDASE AMPH"/>
    <property type="match status" value="1"/>
</dbReference>
<gene>
    <name evidence="3" type="ORF">I2501_22810</name>
</gene>
<name>A0A931FG15_9ACTN</name>
<feature type="signal peptide" evidence="1">
    <location>
        <begin position="1"/>
        <end position="26"/>
    </location>
</feature>
<dbReference type="PANTHER" id="PTHR46825:SF7">
    <property type="entry name" value="D-ALANYL-D-ALANINE CARBOXYPEPTIDASE"/>
    <property type="match status" value="1"/>
</dbReference>
<proteinExistence type="predicted"/>
<dbReference type="EMBL" id="JADPRT010000009">
    <property type="protein sequence ID" value="MBF9070850.1"/>
    <property type="molecule type" value="Genomic_DNA"/>
</dbReference>
<feature type="domain" description="Beta-lactamase-related" evidence="2">
    <location>
        <begin position="38"/>
        <end position="347"/>
    </location>
</feature>
<dbReference type="Gene3D" id="3.40.710.10">
    <property type="entry name" value="DD-peptidase/beta-lactamase superfamily"/>
    <property type="match status" value="1"/>
</dbReference>
<dbReference type="Pfam" id="PF00144">
    <property type="entry name" value="Beta-lactamase"/>
    <property type="match status" value="1"/>
</dbReference>
<dbReference type="RefSeq" id="WP_196196001.1">
    <property type="nucleotide sequence ID" value="NZ_JADPRT010000009.1"/>
</dbReference>
<evidence type="ECO:0000259" key="2">
    <source>
        <dbReference type="Pfam" id="PF00144"/>
    </source>
</evidence>
<dbReference type="Proteomes" id="UP000657385">
    <property type="component" value="Unassembled WGS sequence"/>
</dbReference>
<accession>A0A931FG15</accession>
<evidence type="ECO:0000313" key="4">
    <source>
        <dbReference type="Proteomes" id="UP000657385"/>
    </source>
</evidence>
<dbReference type="SUPFAM" id="SSF56601">
    <property type="entry name" value="beta-lactamase/transpeptidase-like"/>
    <property type="match status" value="1"/>
</dbReference>
<keyword evidence="1" id="KW-0732">Signal</keyword>
<feature type="chain" id="PRO_5037243565" evidence="1">
    <location>
        <begin position="27"/>
        <end position="399"/>
    </location>
</feature>
<comment type="caution">
    <text evidence="3">The sequence shown here is derived from an EMBL/GenBank/DDBJ whole genome shotgun (WGS) entry which is preliminary data.</text>
</comment>
<reference evidence="3" key="1">
    <citation type="submission" date="2020-11" db="EMBL/GenBank/DDBJ databases">
        <title>Isolation and identification of active actinomycetes.</title>
        <authorList>
            <person name="Yu B."/>
        </authorList>
    </citation>
    <scope>NUCLEOTIDE SEQUENCE</scope>
    <source>
        <strain evidence="3">NEAU-YB345</strain>
    </source>
</reference>